<reference evidence="1" key="1">
    <citation type="submission" date="2019-03" db="EMBL/GenBank/DDBJ databases">
        <authorList>
            <person name="Mank J."/>
            <person name="Almeida P."/>
        </authorList>
    </citation>
    <scope>NUCLEOTIDE SEQUENCE</scope>
    <source>
        <strain evidence="1">78183</strain>
    </source>
</reference>
<organism evidence="1">
    <name type="scientific">Salix viminalis</name>
    <name type="common">Common osier</name>
    <name type="synonym">Basket willow</name>
    <dbReference type="NCBI Taxonomy" id="40686"/>
    <lineage>
        <taxon>Eukaryota</taxon>
        <taxon>Viridiplantae</taxon>
        <taxon>Streptophyta</taxon>
        <taxon>Embryophyta</taxon>
        <taxon>Tracheophyta</taxon>
        <taxon>Spermatophyta</taxon>
        <taxon>Magnoliopsida</taxon>
        <taxon>eudicotyledons</taxon>
        <taxon>Gunneridae</taxon>
        <taxon>Pentapetalae</taxon>
        <taxon>rosids</taxon>
        <taxon>fabids</taxon>
        <taxon>Malpighiales</taxon>
        <taxon>Salicaceae</taxon>
        <taxon>Saliceae</taxon>
        <taxon>Salix</taxon>
    </lineage>
</organism>
<protein>
    <submittedName>
        <fullName evidence="1">Uncharacterized protein</fullName>
    </submittedName>
</protein>
<evidence type="ECO:0000313" key="1">
    <source>
        <dbReference type="EMBL" id="VFU47371.1"/>
    </source>
</evidence>
<dbReference type="AlphaFoldDB" id="A0A6N2MCI5"/>
<name>A0A6N2MCI5_SALVM</name>
<accession>A0A6N2MCI5</accession>
<dbReference type="EMBL" id="CAADRP010001663">
    <property type="protein sequence ID" value="VFU47371.1"/>
    <property type="molecule type" value="Genomic_DNA"/>
</dbReference>
<proteinExistence type="predicted"/>
<sequence length="69" mass="7801">MLEVGNLTVHNSASSRCCSASLSKHLQQHPHHTHLLQATVTITALRLRKLGTLRREHQDQAHRHPLLLT</sequence>
<gene>
    <name evidence="1" type="ORF">SVIM_LOCUS303740</name>
</gene>